<dbReference type="OrthoDB" id="5424209at2759"/>
<protein>
    <submittedName>
        <fullName evidence="1">Uncharacterized protein</fullName>
    </submittedName>
</protein>
<evidence type="ECO:0000313" key="2">
    <source>
        <dbReference type="Proteomes" id="UP000283269"/>
    </source>
</evidence>
<gene>
    <name evidence="1" type="ORF">CVT25_000494</name>
</gene>
<dbReference type="Proteomes" id="UP000283269">
    <property type="component" value="Unassembled WGS sequence"/>
</dbReference>
<comment type="caution">
    <text evidence="1">The sequence shown here is derived from an EMBL/GenBank/DDBJ whole genome shotgun (WGS) entry which is preliminary data.</text>
</comment>
<evidence type="ECO:0000313" key="1">
    <source>
        <dbReference type="EMBL" id="PPQ95032.1"/>
    </source>
</evidence>
<organism evidence="1 2">
    <name type="scientific">Psilocybe cyanescens</name>
    <dbReference type="NCBI Taxonomy" id="93625"/>
    <lineage>
        <taxon>Eukaryota</taxon>
        <taxon>Fungi</taxon>
        <taxon>Dikarya</taxon>
        <taxon>Basidiomycota</taxon>
        <taxon>Agaricomycotina</taxon>
        <taxon>Agaricomycetes</taxon>
        <taxon>Agaricomycetidae</taxon>
        <taxon>Agaricales</taxon>
        <taxon>Agaricineae</taxon>
        <taxon>Strophariaceae</taxon>
        <taxon>Psilocybe</taxon>
    </lineage>
</organism>
<sequence length="107" mass="11229">MTMDNGVSEGFKSGQIPSALASSPSSVVTRSVTAGPKLLSFNPILDNVPDPRNPSIAALGFAIAPLKNPHFKDTAALHFHITKDDNHAAILTCAHVVCPLLSTPTWA</sequence>
<accession>A0A409XWA4</accession>
<name>A0A409XWA4_PSICY</name>
<dbReference type="AlphaFoldDB" id="A0A409XWA4"/>
<dbReference type="InParanoid" id="A0A409XWA4"/>
<keyword evidence="2" id="KW-1185">Reference proteome</keyword>
<dbReference type="EMBL" id="NHYD01000150">
    <property type="protein sequence ID" value="PPQ95032.1"/>
    <property type="molecule type" value="Genomic_DNA"/>
</dbReference>
<proteinExistence type="predicted"/>
<reference evidence="1 2" key="1">
    <citation type="journal article" date="2018" name="Evol. Lett.">
        <title>Horizontal gene cluster transfer increased hallucinogenic mushroom diversity.</title>
        <authorList>
            <person name="Reynolds H.T."/>
            <person name="Vijayakumar V."/>
            <person name="Gluck-Thaler E."/>
            <person name="Korotkin H.B."/>
            <person name="Matheny P.B."/>
            <person name="Slot J.C."/>
        </authorList>
    </citation>
    <scope>NUCLEOTIDE SEQUENCE [LARGE SCALE GENOMIC DNA]</scope>
    <source>
        <strain evidence="1 2">2631</strain>
    </source>
</reference>